<protein>
    <recommendedName>
        <fullName evidence="2">Opioid growth factor receptor (OGFr) conserved domain-containing protein</fullName>
    </recommendedName>
</protein>
<dbReference type="Pfam" id="PF04664">
    <property type="entry name" value="OGFr_N"/>
    <property type="match status" value="1"/>
</dbReference>
<sequence>MTQDRWLLFMQQQLAPHGYLLSQIQGFSSFELELHHDFIQWLFPCTEPSKVNPDAPLLTSVHCEVIQISKGMKKEVGRNLDLMLGHWGIKRVGSTFHRAANFDSGSRYWCCPIDHNHLRITRVLTFLVLTGFGGVANALFDYLYQELLQSVLSNIGAMPYWTQALKLEPLLAGKNYS</sequence>
<reference evidence="3 4" key="1">
    <citation type="journal article" date="2011" name="PLoS Pathog.">
        <title>Dynamic evolution of pathogenicity revealed by sequencing and comparative genomics of 19 Pseudomonas syringae isolates.</title>
        <authorList>
            <person name="Baltrus D.A."/>
            <person name="Nishimura M.T."/>
            <person name="Romanchuk A."/>
            <person name="Chang J.H."/>
            <person name="Mukhtar M.S."/>
            <person name="Cherkis K."/>
            <person name="Roach J."/>
            <person name="Grant S.R."/>
            <person name="Jones C.D."/>
            <person name="Dangl J.L."/>
        </authorList>
    </citation>
    <scope>NUCLEOTIDE SEQUENCE [LARGE SCALE GENOMIC DNA]</scope>
    <source>
        <strain evidence="3 4">M301315</strain>
    </source>
</reference>
<dbReference type="EMBL" id="CP031226">
    <property type="protein sequence ID" value="AXH60140.1"/>
    <property type="molecule type" value="Genomic_DNA"/>
</dbReference>
<evidence type="ECO:0000313" key="4">
    <source>
        <dbReference type="Proteomes" id="UP000006426"/>
    </source>
</evidence>
<geneLocation type="plasmid" evidence="4">
    <name>pmppla107</name>
</geneLocation>
<keyword evidence="1" id="KW-1133">Transmembrane helix</keyword>
<dbReference type="AlphaFoldDB" id="A0AAD0VA12"/>
<accession>A0AAD0VA12</accession>
<dbReference type="InterPro" id="IPR006757">
    <property type="entry name" value="OGF_rcpt"/>
</dbReference>
<keyword evidence="1" id="KW-0812">Transmembrane</keyword>
<organism evidence="3 4">
    <name type="scientific">Pseudomonas amygdali pv. lachrymans str. M301315</name>
    <dbReference type="NCBI Taxonomy" id="629260"/>
    <lineage>
        <taxon>Bacteria</taxon>
        <taxon>Pseudomonadati</taxon>
        <taxon>Pseudomonadota</taxon>
        <taxon>Gammaproteobacteria</taxon>
        <taxon>Pseudomonadales</taxon>
        <taxon>Pseudomonadaceae</taxon>
        <taxon>Pseudomonas</taxon>
        <taxon>Pseudomonas amygdali</taxon>
    </lineage>
</organism>
<dbReference type="GO" id="GO:0140625">
    <property type="term" value="F:opioid growth factor receptor activity"/>
    <property type="evidence" value="ECO:0007669"/>
    <property type="project" value="InterPro"/>
</dbReference>
<evidence type="ECO:0000259" key="2">
    <source>
        <dbReference type="Pfam" id="PF04664"/>
    </source>
</evidence>
<gene>
    <name evidence="3" type="ORF">PLA107_033685</name>
</gene>
<proteinExistence type="predicted"/>
<dbReference type="PANTHER" id="PTHR14015">
    <property type="entry name" value="OPIOID GROWTH FACTOR RECEPTOR OGFR ZETA-TYPE OPIOID RECEPTOR"/>
    <property type="match status" value="1"/>
</dbReference>
<dbReference type="Proteomes" id="UP000006426">
    <property type="component" value="Plasmid pmppla107"/>
</dbReference>
<evidence type="ECO:0000256" key="1">
    <source>
        <dbReference type="SAM" id="Phobius"/>
    </source>
</evidence>
<dbReference type="InterPro" id="IPR039574">
    <property type="entry name" value="OGFr"/>
</dbReference>
<name>A0AAD0VA12_PSEAV</name>
<keyword evidence="3" id="KW-0614">Plasmid</keyword>
<feature type="domain" description="Opioid growth factor receptor (OGFr) conserved" evidence="2">
    <location>
        <begin position="31"/>
        <end position="166"/>
    </location>
</feature>
<evidence type="ECO:0000313" key="3">
    <source>
        <dbReference type="EMBL" id="AXH60140.1"/>
    </source>
</evidence>
<feature type="transmembrane region" description="Helical" evidence="1">
    <location>
        <begin position="123"/>
        <end position="144"/>
    </location>
</feature>
<keyword evidence="1" id="KW-0472">Membrane</keyword>
<dbReference type="PANTHER" id="PTHR14015:SF2">
    <property type="entry name" value="OPIOID GROWTH FACTOR RECEPTOR (OGFR) CONSERVED DOMAIN-CONTAINING PROTEIN"/>
    <property type="match status" value="1"/>
</dbReference>
<dbReference type="GO" id="GO:0016020">
    <property type="term" value="C:membrane"/>
    <property type="evidence" value="ECO:0007669"/>
    <property type="project" value="InterPro"/>
</dbReference>